<reference evidence="2" key="1">
    <citation type="submission" date="2017-03" db="EMBL/GenBank/DDBJ databases">
        <title>Phytopthora megakarya and P. palmivora, two closely related causual agents of cacao black pod achieved similar genome size and gene model numbers by different mechanisms.</title>
        <authorList>
            <person name="Ali S."/>
            <person name="Shao J."/>
            <person name="Larry D.J."/>
            <person name="Kronmiller B."/>
            <person name="Shen D."/>
            <person name="Strem M.D."/>
            <person name="Melnick R.L."/>
            <person name="Guiltinan M.J."/>
            <person name="Tyler B.M."/>
            <person name="Meinhardt L.W."/>
            <person name="Bailey B.A."/>
        </authorList>
    </citation>
    <scope>NUCLEOTIDE SEQUENCE [LARGE SCALE GENOMIC DNA]</scope>
    <source>
        <strain evidence="2">zdho120</strain>
    </source>
</reference>
<sequence>MRQYESRMEAEAWQKRLQAEVKRRAVMIQDLENVLRKRVREVEKMSTVDVTEVLDKKARLGTKDAALYKTYFDNLDSLYNKLDEVFEKVGVNPTPGGILSCEPTKKKDGDSEYFETIGVGRVPFSFQRTCDAVWELLLVQHRQEGRQVYDGLPDPDNSIALQFCSPLEMENGTVLTLRSYHVARKYVEKDRMVVVWRALSEADSEFPGMSSDETGWAIVHAPTSEVGFLADPMSTFVQACVRMVPMHFQDNDEKGGNIDQFMKLMVKTTLEDNKEIECMMERLLVDDALATDGLEIDEDGNLSSIIF</sequence>
<dbReference type="OrthoDB" id="121947at2759"/>
<dbReference type="Proteomes" id="UP000198211">
    <property type="component" value="Unassembled WGS sequence"/>
</dbReference>
<comment type="caution">
    <text evidence="1">The sequence shown here is derived from an EMBL/GenBank/DDBJ whole genome shotgun (WGS) entry which is preliminary data.</text>
</comment>
<dbReference type="EMBL" id="NBNE01006166">
    <property type="protein sequence ID" value="OWZ02439.1"/>
    <property type="molecule type" value="Genomic_DNA"/>
</dbReference>
<evidence type="ECO:0000313" key="2">
    <source>
        <dbReference type="Proteomes" id="UP000198211"/>
    </source>
</evidence>
<evidence type="ECO:0008006" key="3">
    <source>
        <dbReference type="Google" id="ProtNLM"/>
    </source>
</evidence>
<protein>
    <recommendedName>
        <fullName evidence="3">M96 mating-specific protein</fullName>
    </recommendedName>
</protein>
<proteinExistence type="predicted"/>
<keyword evidence="2" id="KW-1185">Reference proteome</keyword>
<accession>A0A225VBW2</accession>
<gene>
    <name evidence="1" type="ORF">PHMEG_00025996</name>
</gene>
<name>A0A225VBW2_9STRA</name>
<evidence type="ECO:0000313" key="1">
    <source>
        <dbReference type="EMBL" id="OWZ02439.1"/>
    </source>
</evidence>
<dbReference type="AlphaFoldDB" id="A0A225VBW2"/>
<organism evidence="1 2">
    <name type="scientific">Phytophthora megakarya</name>
    <dbReference type="NCBI Taxonomy" id="4795"/>
    <lineage>
        <taxon>Eukaryota</taxon>
        <taxon>Sar</taxon>
        <taxon>Stramenopiles</taxon>
        <taxon>Oomycota</taxon>
        <taxon>Peronosporomycetes</taxon>
        <taxon>Peronosporales</taxon>
        <taxon>Peronosporaceae</taxon>
        <taxon>Phytophthora</taxon>
    </lineage>
</organism>